<accession>A0A1F5P975</accession>
<dbReference type="InterPro" id="IPR038390">
    <property type="entry name" value="Metal_Tscrpt_repr_sf"/>
</dbReference>
<reference evidence="1 2" key="1">
    <citation type="journal article" date="2016" name="Nat. Commun.">
        <title>Thousands of microbial genomes shed light on interconnected biogeochemical processes in an aquifer system.</title>
        <authorList>
            <person name="Anantharaman K."/>
            <person name="Brown C.T."/>
            <person name="Hug L.A."/>
            <person name="Sharon I."/>
            <person name="Castelle C.J."/>
            <person name="Probst A.J."/>
            <person name="Thomas B.C."/>
            <person name="Singh A."/>
            <person name="Wilkins M.J."/>
            <person name="Karaoz U."/>
            <person name="Brodie E.L."/>
            <person name="Williams K.H."/>
            <person name="Hubbard S.S."/>
            <person name="Banfield J.F."/>
        </authorList>
    </citation>
    <scope>NUCLEOTIDE SEQUENCE [LARGE SCALE GENOMIC DNA]</scope>
</reference>
<dbReference type="EMBL" id="MFES01000002">
    <property type="protein sequence ID" value="OGE86501.1"/>
    <property type="molecule type" value="Genomic_DNA"/>
</dbReference>
<dbReference type="GO" id="GO:0003677">
    <property type="term" value="F:DNA binding"/>
    <property type="evidence" value="ECO:0007669"/>
    <property type="project" value="InterPro"/>
</dbReference>
<dbReference type="Gene3D" id="1.20.58.1000">
    <property type="entry name" value="Metal-sensitive repressor, helix protomer"/>
    <property type="match status" value="1"/>
</dbReference>
<name>A0A1F5P975_9BACT</name>
<proteinExistence type="predicted"/>
<evidence type="ECO:0008006" key="3">
    <source>
        <dbReference type="Google" id="ProtNLM"/>
    </source>
</evidence>
<dbReference type="Proteomes" id="UP000176786">
    <property type="component" value="Unassembled WGS sequence"/>
</dbReference>
<dbReference type="CDD" id="cd10148">
    <property type="entry name" value="CsoR-like_DUF156"/>
    <property type="match status" value="1"/>
</dbReference>
<dbReference type="Pfam" id="PF02583">
    <property type="entry name" value="Trns_repr_metal"/>
    <property type="match status" value="1"/>
</dbReference>
<gene>
    <name evidence="1" type="ORF">A3J48_00040</name>
</gene>
<protein>
    <recommendedName>
        <fullName evidence="3">Transcriptional regulator</fullName>
    </recommendedName>
</protein>
<dbReference type="AlphaFoldDB" id="A0A1F5P975"/>
<dbReference type="InterPro" id="IPR003735">
    <property type="entry name" value="Metal_Tscrpt_repr"/>
</dbReference>
<organism evidence="1 2">
    <name type="scientific">Candidatus Doudnabacteria bacterium RIFCSPHIGHO2_02_FULL_46_11</name>
    <dbReference type="NCBI Taxonomy" id="1817832"/>
    <lineage>
        <taxon>Bacteria</taxon>
        <taxon>Candidatus Doudnaibacteriota</taxon>
    </lineage>
</organism>
<evidence type="ECO:0000313" key="2">
    <source>
        <dbReference type="Proteomes" id="UP000176786"/>
    </source>
</evidence>
<comment type="caution">
    <text evidence="1">The sequence shown here is derived from an EMBL/GenBank/DDBJ whole genome shotgun (WGS) entry which is preliminary data.</text>
</comment>
<dbReference type="STRING" id="1817832.A3J48_00040"/>
<sequence length="89" mass="10165">MKAIIKNKAINRLKKIEGQVRGLQKMVESDIYCIDIIHQSLAVKSALSSFEDQILQNHLATHVLHQMKSGKEHNAVKEIVDIYKLSKKK</sequence>
<dbReference type="GO" id="GO:0045892">
    <property type="term" value="P:negative regulation of DNA-templated transcription"/>
    <property type="evidence" value="ECO:0007669"/>
    <property type="project" value="UniProtKB-ARBA"/>
</dbReference>
<dbReference type="PANTHER" id="PTHR33677">
    <property type="entry name" value="TRANSCRIPTIONAL REPRESSOR FRMR-RELATED"/>
    <property type="match status" value="1"/>
</dbReference>
<evidence type="ECO:0000313" key="1">
    <source>
        <dbReference type="EMBL" id="OGE86501.1"/>
    </source>
</evidence>
<dbReference type="GO" id="GO:0046872">
    <property type="term" value="F:metal ion binding"/>
    <property type="evidence" value="ECO:0007669"/>
    <property type="project" value="InterPro"/>
</dbReference>